<evidence type="ECO:0000313" key="3">
    <source>
        <dbReference type="Proteomes" id="UP000198629"/>
    </source>
</evidence>
<reference evidence="3" key="1">
    <citation type="submission" date="2016-10" db="EMBL/GenBank/DDBJ databases">
        <authorList>
            <person name="Varghese N."/>
            <person name="Submissions S."/>
        </authorList>
    </citation>
    <scope>NUCLEOTIDE SEQUENCE [LARGE SCALE GENOMIC DNA]</scope>
    <source>
        <strain evidence="3">CBMB127</strain>
    </source>
</reference>
<evidence type="ECO:0000256" key="1">
    <source>
        <dbReference type="SAM" id="Phobius"/>
    </source>
</evidence>
<keyword evidence="1" id="KW-0812">Transmembrane</keyword>
<proteinExistence type="predicted"/>
<feature type="transmembrane region" description="Helical" evidence="1">
    <location>
        <begin position="55"/>
        <end position="76"/>
    </location>
</feature>
<accession>A0A1G9AY47</accession>
<organism evidence="2 3">
    <name type="scientific">Methylophilus rhizosphaerae</name>
    <dbReference type="NCBI Taxonomy" id="492660"/>
    <lineage>
        <taxon>Bacteria</taxon>
        <taxon>Pseudomonadati</taxon>
        <taxon>Pseudomonadota</taxon>
        <taxon>Betaproteobacteria</taxon>
        <taxon>Nitrosomonadales</taxon>
        <taxon>Methylophilaceae</taxon>
        <taxon>Methylophilus</taxon>
    </lineage>
</organism>
<evidence type="ECO:0000313" key="2">
    <source>
        <dbReference type="EMBL" id="SDK32182.1"/>
    </source>
</evidence>
<dbReference type="AlphaFoldDB" id="A0A1G9AY47"/>
<evidence type="ECO:0008006" key="4">
    <source>
        <dbReference type="Google" id="ProtNLM"/>
    </source>
</evidence>
<feature type="transmembrane region" description="Helical" evidence="1">
    <location>
        <begin position="88"/>
        <end position="110"/>
    </location>
</feature>
<dbReference type="EMBL" id="FNFX01000002">
    <property type="protein sequence ID" value="SDK32182.1"/>
    <property type="molecule type" value="Genomic_DNA"/>
</dbReference>
<protein>
    <recommendedName>
        <fullName evidence="4">LexA-binding, inner membrane-associated hydrolase</fullName>
    </recommendedName>
</protein>
<feature type="transmembrane region" description="Helical" evidence="1">
    <location>
        <begin position="130"/>
        <end position="156"/>
    </location>
</feature>
<name>A0A1G9AY47_9PROT</name>
<gene>
    <name evidence="2" type="ORF">SAMN05192566_0880</name>
</gene>
<dbReference type="RefSeq" id="WP_091470686.1">
    <property type="nucleotide sequence ID" value="NZ_FNFX01000002.1"/>
</dbReference>
<keyword evidence="3" id="KW-1185">Reference proteome</keyword>
<sequence length="165" mass="18252">MPITPFHFGPGAAIHAIAPKRVSFLAFCSANVLIDIEPLYYMVTGQYPLHRFFHTYIGATIVMVVTTLIFFGALNLASKIKLPNLFQWQNLSSLSIWLGAGMGSYSHIVFDSVMHADIAPLSPFSNANSLYRFFSLGELHLFCILAAIFGVVVIAIRRLLKADKS</sequence>
<dbReference type="Proteomes" id="UP000198629">
    <property type="component" value="Unassembled WGS sequence"/>
</dbReference>
<keyword evidence="1" id="KW-1133">Transmembrane helix</keyword>
<dbReference type="OrthoDB" id="272996at2"/>
<keyword evidence="1" id="KW-0472">Membrane</keyword>